<dbReference type="Proteomes" id="UP000050920">
    <property type="component" value="Unassembled WGS sequence"/>
</dbReference>
<gene>
    <name evidence="1" type="ORF">DY78_GL002666</name>
</gene>
<protein>
    <submittedName>
        <fullName evidence="1">Uncharacterized protein</fullName>
    </submittedName>
</protein>
<organism evidence="1 2">
    <name type="scientific">Lactiplantibacillus fabifermentans DSM 21115</name>
    <dbReference type="NCBI Taxonomy" id="1413187"/>
    <lineage>
        <taxon>Bacteria</taxon>
        <taxon>Bacillati</taxon>
        <taxon>Bacillota</taxon>
        <taxon>Bacilli</taxon>
        <taxon>Lactobacillales</taxon>
        <taxon>Lactobacillaceae</taxon>
        <taxon>Lactiplantibacillus</taxon>
    </lineage>
</organism>
<comment type="caution">
    <text evidence="1">The sequence shown here is derived from an EMBL/GenBank/DDBJ whole genome shotgun (WGS) entry which is preliminary data.</text>
</comment>
<dbReference type="RefSeq" id="WP_024624371.1">
    <property type="nucleotide sequence ID" value="NZ_AYGX02000053.1"/>
</dbReference>
<dbReference type="AlphaFoldDB" id="A0A0R2NQY7"/>
<accession>A0A0R2NQY7</accession>
<name>A0A0R2NQY7_9LACO</name>
<keyword evidence="2" id="KW-1185">Reference proteome</keyword>
<reference evidence="1 2" key="1">
    <citation type="journal article" date="2015" name="Genome Announc.">
        <title>Expanding the biotechnology potential of lactobacilli through comparative genomics of 213 strains and associated genera.</title>
        <authorList>
            <person name="Sun Z."/>
            <person name="Harris H.M."/>
            <person name="McCann A."/>
            <person name="Guo C."/>
            <person name="Argimon S."/>
            <person name="Zhang W."/>
            <person name="Yang X."/>
            <person name="Jeffery I.B."/>
            <person name="Cooney J.C."/>
            <person name="Kagawa T.F."/>
            <person name="Liu W."/>
            <person name="Song Y."/>
            <person name="Salvetti E."/>
            <person name="Wrobel A."/>
            <person name="Rasinkangas P."/>
            <person name="Parkhill J."/>
            <person name="Rea M.C."/>
            <person name="O'Sullivan O."/>
            <person name="Ritari J."/>
            <person name="Douillard F.P."/>
            <person name="Paul Ross R."/>
            <person name="Yang R."/>
            <person name="Briner A.E."/>
            <person name="Felis G.E."/>
            <person name="de Vos W.M."/>
            <person name="Barrangou R."/>
            <person name="Klaenhammer T.R."/>
            <person name="Caufield P.W."/>
            <person name="Cui Y."/>
            <person name="Zhang H."/>
            <person name="O'Toole P.W."/>
        </authorList>
    </citation>
    <scope>NUCLEOTIDE SEQUENCE [LARGE SCALE GENOMIC DNA]</scope>
    <source>
        <strain evidence="1 2">DSM 21115</strain>
    </source>
</reference>
<proteinExistence type="predicted"/>
<evidence type="ECO:0000313" key="2">
    <source>
        <dbReference type="Proteomes" id="UP000050920"/>
    </source>
</evidence>
<evidence type="ECO:0000313" key="1">
    <source>
        <dbReference type="EMBL" id="KRO28084.1"/>
    </source>
</evidence>
<sequence>MDYNCQQAMVQMGIPVSVYEEEDFMRINQVMLAKPRDERAQDPMAALKAAGLTIGGSIKA</sequence>
<dbReference type="EMBL" id="AYGX02000053">
    <property type="protein sequence ID" value="KRO28084.1"/>
    <property type="molecule type" value="Genomic_DNA"/>
</dbReference>